<keyword evidence="6" id="KW-1185">Reference proteome</keyword>
<keyword evidence="3" id="KW-0804">Transcription</keyword>
<dbReference type="InterPro" id="IPR000792">
    <property type="entry name" value="Tscrpt_reg_LuxR_C"/>
</dbReference>
<evidence type="ECO:0000313" key="5">
    <source>
        <dbReference type="EMBL" id="GIE06223.1"/>
    </source>
</evidence>
<dbReference type="Proteomes" id="UP000637628">
    <property type="component" value="Unassembled WGS sequence"/>
</dbReference>
<keyword evidence="1" id="KW-0805">Transcription regulation</keyword>
<evidence type="ECO:0000259" key="4">
    <source>
        <dbReference type="PROSITE" id="PS50043"/>
    </source>
</evidence>
<dbReference type="EMBL" id="BOML01000059">
    <property type="protein sequence ID" value="GIE06223.1"/>
    <property type="molecule type" value="Genomic_DNA"/>
</dbReference>
<dbReference type="PROSITE" id="PS50043">
    <property type="entry name" value="HTH_LUXR_2"/>
    <property type="match status" value="1"/>
</dbReference>
<dbReference type="SMART" id="SM00421">
    <property type="entry name" value="HTH_LUXR"/>
    <property type="match status" value="1"/>
</dbReference>
<keyword evidence="2" id="KW-0238">DNA-binding</keyword>
<proteinExistence type="predicted"/>
<dbReference type="SUPFAM" id="SSF52540">
    <property type="entry name" value="P-loop containing nucleoside triphosphate hydrolases"/>
    <property type="match status" value="1"/>
</dbReference>
<comment type="caution">
    <text evidence="5">The sequence shown here is derived from an EMBL/GenBank/DDBJ whole genome shotgun (WGS) entry which is preliminary data.</text>
</comment>
<dbReference type="PANTHER" id="PTHR44688:SF16">
    <property type="entry name" value="DNA-BINDING TRANSCRIPTIONAL ACTIVATOR DEVR_DOSR"/>
    <property type="match status" value="1"/>
</dbReference>
<accession>A0ABQ3Z8R4</accession>
<evidence type="ECO:0000256" key="1">
    <source>
        <dbReference type="ARBA" id="ARBA00023015"/>
    </source>
</evidence>
<dbReference type="Gene3D" id="3.40.50.300">
    <property type="entry name" value="P-loop containing nucleotide triphosphate hydrolases"/>
    <property type="match status" value="1"/>
</dbReference>
<reference evidence="5 6" key="1">
    <citation type="submission" date="2021-01" db="EMBL/GenBank/DDBJ databases">
        <title>Whole genome shotgun sequence of Actinoplanes durhamensis NBRC 14914.</title>
        <authorList>
            <person name="Komaki H."/>
            <person name="Tamura T."/>
        </authorList>
    </citation>
    <scope>NUCLEOTIDE SEQUENCE [LARGE SCALE GENOMIC DNA]</scope>
    <source>
        <strain evidence="5 6">NBRC 14914</strain>
    </source>
</reference>
<organism evidence="5 6">
    <name type="scientific">Paractinoplanes durhamensis</name>
    <dbReference type="NCBI Taxonomy" id="113563"/>
    <lineage>
        <taxon>Bacteria</taxon>
        <taxon>Bacillati</taxon>
        <taxon>Actinomycetota</taxon>
        <taxon>Actinomycetes</taxon>
        <taxon>Micromonosporales</taxon>
        <taxon>Micromonosporaceae</taxon>
        <taxon>Paractinoplanes</taxon>
    </lineage>
</organism>
<evidence type="ECO:0000256" key="3">
    <source>
        <dbReference type="ARBA" id="ARBA00023163"/>
    </source>
</evidence>
<dbReference type="InterPro" id="IPR016032">
    <property type="entry name" value="Sig_transdc_resp-reg_C-effctor"/>
</dbReference>
<sequence length="621" mass="65707">MPWSWLCYGPALKNVRAGHGCDPAAPGGTVSGVRATDREGHTMAEWPLTGRVGELAAIEAAFRRPHLTGVLLTGAWGVGKSRLAQEAAAQLAPAERVTACRALQTIPYGAITHLSPGPGDGRALLSRLIARFRGPARTVLVVDDVHFLDDASDALLAQLVTACPVFLIGTTGGDVPEALADLWNSGRITGLPITPLPGDAMAALVDRVAGADAIDRHRLTRLSGGNPLALRALVDNGPYGRWLDKAGPAARQVVEVLACAEAMPMSLLETLVEPAAVEAAERAGLIRVDAERACLAPPLSGPLVRRLLTTSTLRRVRGLLPEKPTDHPGPDTAEFEACLARKDLHGAQELADRGYRESVAAEIREAAATWAGLRGRAEAMQGRVRSAAASFREAAALTRSRKCEWMAELADPCDHPHTGVLAARIALRRAWSHAARGEIGRAIECCLAAATEKEAEATALYDAARLGAASAVHARLAELGHADEAMAARALARRDADALGRATDAFEQQGRLLLAAETATAAAHAHRRAGHHKPATLFQERAEALAQRCEGARTPLLDQGRLPSQLTTREREVVLLAPSLTSPQIAARLGLSPRTVSNYLQSAYDKLGLAGRAELRVLLGT</sequence>
<gene>
    <name evidence="5" type="ORF">Adu01nite_75730</name>
</gene>
<protein>
    <submittedName>
        <fullName evidence="5">Helix-turn-helix transcriptional regulator</fullName>
    </submittedName>
</protein>
<dbReference type="Pfam" id="PF00196">
    <property type="entry name" value="GerE"/>
    <property type="match status" value="1"/>
</dbReference>
<dbReference type="PANTHER" id="PTHR44688">
    <property type="entry name" value="DNA-BINDING TRANSCRIPTIONAL ACTIVATOR DEVR_DOSR"/>
    <property type="match status" value="1"/>
</dbReference>
<dbReference type="CDD" id="cd06170">
    <property type="entry name" value="LuxR_C_like"/>
    <property type="match status" value="1"/>
</dbReference>
<dbReference type="InterPro" id="IPR036388">
    <property type="entry name" value="WH-like_DNA-bd_sf"/>
</dbReference>
<dbReference type="InterPro" id="IPR027417">
    <property type="entry name" value="P-loop_NTPase"/>
</dbReference>
<dbReference type="SUPFAM" id="SSF46894">
    <property type="entry name" value="C-terminal effector domain of the bipartite response regulators"/>
    <property type="match status" value="1"/>
</dbReference>
<feature type="domain" description="HTH luxR-type" evidence="4">
    <location>
        <begin position="559"/>
        <end position="621"/>
    </location>
</feature>
<dbReference type="Gene3D" id="1.10.10.10">
    <property type="entry name" value="Winged helix-like DNA-binding domain superfamily/Winged helix DNA-binding domain"/>
    <property type="match status" value="1"/>
</dbReference>
<name>A0ABQ3Z8R4_9ACTN</name>
<evidence type="ECO:0000256" key="2">
    <source>
        <dbReference type="ARBA" id="ARBA00023125"/>
    </source>
</evidence>
<evidence type="ECO:0000313" key="6">
    <source>
        <dbReference type="Proteomes" id="UP000637628"/>
    </source>
</evidence>